<feature type="region of interest" description="Disordered" evidence="1">
    <location>
        <begin position="1"/>
        <end position="39"/>
    </location>
</feature>
<keyword evidence="3" id="KW-1185">Reference proteome</keyword>
<dbReference type="PANTHER" id="PTHR22467">
    <property type="entry name" value="EZH INHIBITORY PROTEIN-RELATED"/>
    <property type="match status" value="1"/>
</dbReference>
<organism evidence="2 3">
    <name type="scientific">Prolemur simus</name>
    <name type="common">Greater bamboo lemur</name>
    <name type="synonym">Hapalemur simus</name>
    <dbReference type="NCBI Taxonomy" id="1328070"/>
    <lineage>
        <taxon>Eukaryota</taxon>
        <taxon>Metazoa</taxon>
        <taxon>Chordata</taxon>
        <taxon>Craniata</taxon>
        <taxon>Vertebrata</taxon>
        <taxon>Euteleostomi</taxon>
        <taxon>Mammalia</taxon>
        <taxon>Eutheria</taxon>
        <taxon>Euarchontoglires</taxon>
        <taxon>Primates</taxon>
        <taxon>Strepsirrhini</taxon>
        <taxon>Lemuriformes</taxon>
        <taxon>Lemuridae</taxon>
        <taxon>Prolemur</taxon>
    </lineage>
</organism>
<feature type="compositionally biased region" description="Low complexity" evidence="1">
    <location>
        <begin position="176"/>
        <end position="194"/>
    </location>
</feature>
<protein>
    <submittedName>
        <fullName evidence="2">Uncharacterized protein</fullName>
    </submittedName>
</protein>
<sequence>MATPSHLKKEEKHQQGESPSGPKKDAARASGEESGAGNHQLAAAGLAVSSALSSGPADSAAAAIFIAHEDPGPLSEARVQAKRHCDLQGSRSPHADRRGAVFETAGQAAVEPPPQATGQSGGHRAQTKSPGRNRRRKQPRCDQAAQARELPGSRLFAAAPRPQCSHPLPLSPPRSQPSSSRHSQASTRSQQASRPGGGPALRSQASEPSPAVRRRSSTTPPGPALQPRASGPGPASRSQVTAPGPVLRSQCRGRTRNRAVPPDPALCRRATPPGPAVRHRASAPGCAPCSQVTLPGPALHSRARSPVAAVRRHASAPGRAPRTRITLPGPVLRSQSRRHSCSPGVPLGPALRSQARSPVAAVRRHASAPGRAPRTRITLPGPVLRSQSRGCTRNRAVPPGPALRIRATPPGPAVPRRASAPGRAPRTRITLPGPVLRSQSRGHIPSPAVPPGPAICSHASIPLSPQSATQTGKSSPLHEATPPSTQILWPKSRHHHRLLPFPPDLTAIKVFPAETPDIEEQRELKHPHSEISEF</sequence>
<feature type="region of interest" description="Disordered" evidence="1">
    <location>
        <begin position="514"/>
        <end position="534"/>
    </location>
</feature>
<accession>A0A8C9DPC0</accession>
<reference evidence="2" key="1">
    <citation type="submission" date="2025-08" db="UniProtKB">
        <authorList>
            <consortium name="Ensembl"/>
        </authorList>
    </citation>
    <scope>IDENTIFICATION</scope>
</reference>
<dbReference type="Ensembl" id="ENSPSMT00000028610.1">
    <property type="protein sequence ID" value="ENSPSMP00000024666.1"/>
    <property type="gene ID" value="ENSPSMG00000017381.1"/>
</dbReference>
<evidence type="ECO:0000256" key="1">
    <source>
        <dbReference type="SAM" id="MobiDB-lite"/>
    </source>
</evidence>
<name>A0A8C9DPC0_PROSS</name>
<dbReference type="GeneTree" id="ENSGT00390000008621"/>
<evidence type="ECO:0000313" key="3">
    <source>
        <dbReference type="Proteomes" id="UP000694414"/>
    </source>
</evidence>
<reference evidence="2" key="2">
    <citation type="submission" date="2025-09" db="UniProtKB">
        <authorList>
            <consortium name="Ensembl"/>
        </authorList>
    </citation>
    <scope>IDENTIFICATION</scope>
</reference>
<feature type="compositionally biased region" description="Low complexity" evidence="1">
    <location>
        <begin position="414"/>
        <end position="424"/>
    </location>
</feature>
<feature type="compositionally biased region" description="Polar residues" evidence="1">
    <location>
        <begin position="463"/>
        <end position="474"/>
    </location>
</feature>
<feature type="compositionally biased region" description="Basic and acidic residues" evidence="1">
    <location>
        <begin position="22"/>
        <end position="31"/>
    </location>
</feature>
<proteinExistence type="predicted"/>
<dbReference type="AlphaFoldDB" id="A0A8C9DPC0"/>
<dbReference type="Proteomes" id="UP000694414">
    <property type="component" value="Unplaced"/>
</dbReference>
<evidence type="ECO:0000313" key="2">
    <source>
        <dbReference type="Ensembl" id="ENSPSMP00000024666.1"/>
    </source>
</evidence>
<dbReference type="GO" id="GO:0005634">
    <property type="term" value="C:nucleus"/>
    <property type="evidence" value="ECO:0007669"/>
    <property type="project" value="TreeGrafter"/>
</dbReference>
<feature type="compositionally biased region" description="Basic and acidic residues" evidence="1">
    <location>
        <begin position="519"/>
        <end position="534"/>
    </location>
</feature>
<dbReference type="InterPro" id="IPR052882">
    <property type="entry name" value="EZH_Inhibitor"/>
</dbReference>
<dbReference type="PANTHER" id="PTHR22467:SF1">
    <property type="entry name" value="EZH INHIBITORY PROTEIN"/>
    <property type="match status" value="1"/>
</dbReference>
<feature type="region of interest" description="Disordered" evidence="1">
    <location>
        <begin position="75"/>
        <end position="487"/>
    </location>
</feature>